<dbReference type="SUPFAM" id="SSF48576">
    <property type="entry name" value="Terpenoid synthases"/>
    <property type="match status" value="1"/>
</dbReference>
<dbReference type="InterPro" id="IPR033749">
    <property type="entry name" value="Polyprenyl_synt_CS"/>
</dbReference>
<evidence type="ECO:0000256" key="12">
    <source>
        <dbReference type="ARBA" id="ARBA00032380"/>
    </source>
</evidence>
<evidence type="ECO:0000256" key="13">
    <source>
        <dbReference type="ARBA" id="ARBA00032424"/>
    </source>
</evidence>
<dbReference type="OrthoDB" id="10257492at2759"/>
<dbReference type="Gene3D" id="1.10.600.10">
    <property type="entry name" value="Farnesyl Diphosphate Synthase"/>
    <property type="match status" value="1"/>
</dbReference>
<evidence type="ECO:0000256" key="7">
    <source>
        <dbReference type="ARBA" id="ARBA00022516"/>
    </source>
</evidence>
<dbReference type="GO" id="GO:0004337">
    <property type="term" value="F:(2E,6E)-farnesyl diphosphate synthase activity"/>
    <property type="evidence" value="ECO:0007669"/>
    <property type="project" value="UniProtKB-EC"/>
</dbReference>
<dbReference type="Proteomes" id="UP000567179">
    <property type="component" value="Unassembled WGS sequence"/>
</dbReference>
<evidence type="ECO:0000256" key="4">
    <source>
        <dbReference type="ARBA" id="ARBA00006706"/>
    </source>
</evidence>
<name>A0A8H5AZB0_9AGAR</name>
<feature type="region of interest" description="Disordered" evidence="16">
    <location>
        <begin position="363"/>
        <end position="409"/>
    </location>
</feature>
<evidence type="ECO:0000256" key="5">
    <source>
        <dbReference type="ARBA" id="ARBA00012439"/>
    </source>
</evidence>
<feature type="signal peptide" evidence="18">
    <location>
        <begin position="1"/>
        <end position="22"/>
    </location>
</feature>
<keyword evidence="7" id="KW-0444">Lipid biosynthesis</keyword>
<sequence>MLLRRSLLLAAPTLALLSRAAAYIVTTEKWEPDALLVPGKTLFYNVVVEARDTVVLVDVILANGILGNTSDIFANSDLRKKDDANAGFDVPFVPPGKQYTVRLVETATKKFLADSPQFEIFAVNGVASSSASSLPATTLPPISQTTTNPPGGSSIPPTSLPPLSKTASSNSNSASPSSGSSSITTGPSPSAAGPNTPASSAPGDAIPVTGDPEPKSKTPVGAIAGGVVGGLFLIGLVVFFLLWRRRQHQHGSAPTALGGTDNEKATHGHGHGLASPGPHAVEPYTLPPSAVRPGAAGLGSTASLTGTGTDGGAGPLPSKLGYGFAMGSSSSQGGESPLLSPGTTRVEQLRLERERINRELAALEHQRPGAAGSHTATTGPSSSGYGGGASSYMPPSSAASGSRGHQESALAEQLAVLQTQIRQLEERQQRRESDAPPMYDGPPAAGSVSEPQYPVPPLLTTDANMSTTSEAKAARRARFEGVFAKIRDELLEHFAGEKMPAEAVEWYRNNLNYNVPGGKLNRGMSVVDTVEILKGRALTEDEYFKAAVLGWCVELLQAYFLVADDMMDASITRRGQPCWYRVEEVGMIAINDSFMLEAAIYRLLKVHFRAQPYYADLLDLFHETTYQTEMGQLIDLITAPEDRVDLNKFSLDRHHLIVVYKTAYYSFYLPVALALLVSGVPETYDVAAGSTPVRPYDVALSILIPLGEYFQIQDDFLDFSGTPEQIGKIGTDIVDNKCSWVVNTAIKHASPAQRQVLDDNYGRKDAAKEQRVKALFEELDIRGIYAKYEEGIVGELNQKIDQIVEVDGGLKREVFRSFLSKIYKRSK</sequence>
<comment type="similarity">
    <text evidence="4">Belongs to the FPP/GGPP synthase family.</text>
</comment>
<proteinExistence type="inferred from homology"/>
<dbReference type="PROSITE" id="PS00444">
    <property type="entry name" value="POLYPRENYL_SYNTHASE_2"/>
    <property type="match status" value="1"/>
</dbReference>
<organism evidence="19 20">
    <name type="scientific">Psilocybe cf. subviscida</name>
    <dbReference type="NCBI Taxonomy" id="2480587"/>
    <lineage>
        <taxon>Eukaryota</taxon>
        <taxon>Fungi</taxon>
        <taxon>Dikarya</taxon>
        <taxon>Basidiomycota</taxon>
        <taxon>Agaricomycotina</taxon>
        <taxon>Agaricomycetes</taxon>
        <taxon>Agaricomycetidae</taxon>
        <taxon>Agaricales</taxon>
        <taxon>Agaricineae</taxon>
        <taxon>Strophariaceae</taxon>
        <taxon>Psilocybe</taxon>
    </lineage>
</organism>
<dbReference type="PANTHER" id="PTHR11525">
    <property type="entry name" value="FARNESYL-PYROPHOSPHATE SYNTHETASE"/>
    <property type="match status" value="1"/>
</dbReference>
<evidence type="ECO:0000256" key="2">
    <source>
        <dbReference type="ARBA" id="ARBA00004932"/>
    </source>
</evidence>
<keyword evidence="8" id="KW-0808">Transferase</keyword>
<feature type="region of interest" description="Disordered" evidence="16">
    <location>
        <begin position="425"/>
        <end position="462"/>
    </location>
</feature>
<dbReference type="GO" id="GO:0005737">
    <property type="term" value="C:cytoplasm"/>
    <property type="evidence" value="ECO:0007669"/>
    <property type="project" value="TreeGrafter"/>
</dbReference>
<dbReference type="InterPro" id="IPR008949">
    <property type="entry name" value="Isoprenoid_synthase_dom_sf"/>
</dbReference>
<feature type="compositionally biased region" description="Low complexity" evidence="16">
    <location>
        <begin position="132"/>
        <end position="191"/>
    </location>
</feature>
<dbReference type="EMBL" id="JAACJJ010000046">
    <property type="protein sequence ID" value="KAF5313865.1"/>
    <property type="molecule type" value="Genomic_DNA"/>
</dbReference>
<evidence type="ECO:0000256" key="15">
    <source>
        <dbReference type="ARBA" id="ARBA00032873"/>
    </source>
</evidence>
<evidence type="ECO:0000256" key="9">
    <source>
        <dbReference type="ARBA" id="ARBA00022723"/>
    </source>
</evidence>
<dbReference type="GO" id="GO:0045337">
    <property type="term" value="P:farnesyl diphosphate biosynthetic process"/>
    <property type="evidence" value="ECO:0007669"/>
    <property type="project" value="TreeGrafter"/>
</dbReference>
<evidence type="ECO:0000256" key="1">
    <source>
        <dbReference type="ARBA" id="ARBA00001946"/>
    </source>
</evidence>
<dbReference type="EC" id="2.5.1.1" evidence="6"/>
<feature type="region of interest" description="Disordered" evidence="16">
    <location>
        <begin position="132"/>
        <end position="217"/>
    </location>
</feature>
<keyword evidence="18" id="KW-0732">Signal</keyword>
<dbReference type="Pfam" id="PF00348">
    <property type="entry name" value="polyprenyl_synt"/>
    <property type="match status" value="1"/>
</dbReference>
<evidence type="ECO:0000256" key="11">
    <source>
        <dbReference type="ARBA" id="ARBA00023098"/>
    </source>
</evidence>
<feature type="compositionally biased region" description="Basic and acidic residues" evidence="16">
    <location>
        <begin position="425"/>
        <end position="434"/>
    </location>
</feature>
<dbReference type="FunFam" id="1.10.600.10:FF:000006">
    <property type="entry name" value="Farnesyl pyrophosphate synthase"/>
    <property type="match status" value="1"/>
</dbReference>
<comment type="pathway">
    <text evidence="2">Isoprenoid biosynthesis; geranyl diphosphate biosynthesis; geranyl diphosphate from dimethylallyl diphosphate and isopentenyl diphosphate: step 1/1.</text>
</comment>
<evidence type="ECO:0000256" key="16">
    <source>
        <dbReference type="SAM" id="MobiDB-lite"/>
    </source>
</evidence>
<dbReference type="AlphaFoldDB" id="A0A8H5AZB0"/>
<feature type="region of interest" description="Disordered" evidence="16">
    <location>
        <begin position="251"/>
        <end position="345"/>
    </location>
</feature>
<dbReference type="GO" id="GO:0004161">
    <property type="term" value="F:dimethylallyltranstransferase activity"/>
    <property type="evidence" value="ECO:0007669"/>
    <property type="project" value="UniProtKB-EC"/>
</dbReference>
<keyword evidence="17" id="KW-0812">Transmembrane</keyword>
<evidence type="ECO:0000256" key="17">
    <source>
        <dbReference type="SAM" id="Phobius"/>
    </source>
</evidence>
<dbReference type="InterPro" id="IPR039702">
    <property type="entry name" value="FPS1-like"/>
</dbReference>
<feature type="transmembrane region" description="Helical" evidence="17">
    <location>
        <begin position="222"/>
        <end position="243"/>
    </location>
</feature>
<feature type="compositionally biased region" description="Low complexity" evidence="16">
    <location>
        <begin position="390"/>
        <end position="402"/>
    </location>
</feature>
<accession>A0A8H5AZB0</accession>
<gene>
    <name evidence="19" type="ORF">D9619_013090</name>
</gene>
<feature type="chain" id="PRO_5034427721" description="(2E,6E)-farnesyl diphosphate synthase" evidence="18">
    <location>
        <begin position="23"/>
        <end position="827"/>
    </location>
</feature>
<evidence type="ECO:0000313" key="19">
    <source>
        <dbReference type="EMBL" id="KAF5313865.1"/>
    </source>
</evidence>
<comment type="cofactor">
    <cofactor evidence="1">
        <name>Mg(2+)</name>
        <dbReference type="ChEBI" id="CHEBI:18420"/>
    </cofactor>
</comment>
<dbReference type="GO" id="GO:0046872">
    <property type="term" value="F:metal ion binding"/>
    <property type="evidence" value="ECO:0007669"/>
    <property type="project" value="UniProtKB-KW"/>
</dbReference>
<keyword evidence="17" id="KW-0472">Membrane</keyword>
<evidence type="ECO:0000313" key="20">
    <source>
        <dbReference type="Proteomes" id="UP000567179"/>
    </source>
</evidence>
<dbReference type="EC" id="2.5.1.10" evidence="5"/>
<reference evidence="19 20" key="1">
    <citation type="journal article" date="2020" name="ISME J.">
        <title>Uncovering the hidden diversity of litter-decomposition mechanisms in mushroom-forming fungi.</title>
        <authorList>
            <person name="Floudas D."/>
            <person name="Bentzer J."/>
            <person name="Ahren D."/>
            <person name="Johansson T."/>
            <person name="Persson P."/>
            <person name="Tunlid A."/>
        </authorList>
    </citation>
    <scope>NUCLEOTIDE SEQUENCE [LARGE SCALE GENOMIC DNA]</scope>
    <source>
        <strain evidence="19 20">CBS 101986</strain>
    </source>
</reference>
<comment type="caution">
    <text evidence="19">The sequence shown here is derived from an EMBL/GenBank/DDBJ whole genome shotgun (WGS) entry which is preliminary data.</text>
</comment>
<keyword evidence="10" id="KW-0460">Magnesium</keyword>
<evidence type="ECO:0000256" key="6">
    <source>
        <dbReference type="ARBA" id="ARBA00012833"/>
    </source>
</evidence>
<comment type="pathway">
    <text evidence="3">Isoprenoid biosynthesis; farnesyl diphosphate biosynthesis; farnesyl diphosphate from geranyl diphosphate and isopentenyl diphosphate: step 1/1.</text>
</comment>
<protein>
    <recommendedName>
        <fullName evidence="15">(2E,6E)-farnesyl diphosphate synthase</fullName>
        <ecNumber evidence="6">2.5.1.1</ecNumber>
        <ecNumber evidence="5">2.5.1.10</ecNumber>
    </recommendedName>
    <alternativeName>
        <fullName evidence="14">Dimethylallyltranstransferase</fullName>
    </alternativeName>
    <alternativeName>
        <fullName evidence="13">Farnesyl diphosphate synthase</fullName>
    </alternativeName>
    <alternativeName>
        <fullName evidence="12">Geranyltranstransferase</fullName>
    </alternativeName>
</protein>
<evidence type="ECO:0000256" key="3">
    <source>
        <dbReference type="ARBA" id="ARBA00005035"/>
    </source>
</evidence>
<evidence type="ECO:0000256" key="10">
    <source>
        <dbReference type="ARBA" id="ARBA00022842"/>
    </source>
</evidence>
<dbReference type="PANTHER" id="PTHR11525:SF0">
    <property type="entry name" value="FARNESYL PYROPHOSPHATE SYNTHASE"/>
    <property type="match status" value="1"/>
</dbReference>
<evidence type="ECO:0000256" key="18">
    <source>
        <dbReference type="SAM" id="SignalP"/>
    </source>
</evidence>
<evidence type="ECO:0000256" key="14">
    <source>
        <dbReference type="ARBA" id="ARBA00032448"/>
    </source>
</evidence>
<dbReference type="CDD" id="cd00685">
    <property type="entry name" value="Trans_IPPS_HT"/>
    <property type="match status" value="1"/>
</dbReference>
<dbReference type="PROSITE" id="PS00723">
    <property type="entry name" value="POLYPRENYL_SYNTHASE_1"/>
    <property type="match status" value="1"/>
</dbReference>
<keyword evidence="17" id="KW-1133">Transmembrane helix</keyword>
<feature type="compositionally biased region" description="Low complexity" evidence="16">
    <location>
        <begin position="294"/>
        <end position="307"/>
    </location>
</feature>
<keyword evidence="20" id="KW-1185">Reference proteome</keyword>
<dbReference type="InterPro" id="IPR000092">
    <property type="entry name" value="Polyprenyl_synt"/>
</dbReference>
<dbReference type="SFLD" id="SFLDS00005">
    <property type="entry name" value="Isoprenoid_Synthase_Type_I"/>
    <property type="match status" value="1"/>
</dbReference>
<keyword evidence="9" id="KW-0479">Metal-binding</keyword>
<evidence type="ECO:0000256" key="8">
    <source>
        <dbReference type="ARBA" id="ARBA00022679"/>
    </source>
</evidence>
<keyword evidence="11" id="KW-0443">Lipid metabolism</keyword>